<dbReference type="SMART" id="SM00220">
    <property type="entry name" value="S_TKc"/>
    <property type="match status" value="1"/>
</dbReference>
<evidence type="ECO:0000256" key="5">
    <source>
        <dbReference type="ARBA" id="ARBA00022777"/>
    </source>
</evidence>
<keyword evidence="11" id="KW-1185">Reference proteome</keyword>
<dbReference type="RefSeq" id="WP_185749174.1">
    <property type="nucleotide sequence ID" value="NZ_VFPM01000004.1"/>
</dbReference>
<keyword evidence="5 10" id="KW-0418">Kinase</keyword>
<dbReference type="InterPro" id="IPR008271">
    <property type="entry name" value="Ser/Thr_kinase_AS"/>
</dbReference>
<evidence type="ECO:0000313" key="11">
    <source>
        <dbReference type="Proteomes" id="UP000316747"/>
    </source>
</evidence>
<dbReference type="GO" id="GO:0005524">
    <property type="term" value="F:ATP binding"/>
    <property type="evidence" value="ECO:0007669"/>
    <property type="project" value="UniProtKB-UniRule"/>
</dbReference>
<dbReference type="PROSITE" id="PS00107">
    <property type="entry name" value="PROTEIN_KINASE_ATP"/>
    <property type="match status" value="1"/>
</dbReference>
<dbReference type="InterPro" id="IPR011009">
    <property type="entry name" value="Kinase-like_dom_sf"/>
</dbReference>
<dbReference type="CDD" id="cd14014">
    <property type="entry name" value="STKc_PknB_like"/>
    <property type="match status" value="1"/>
</dbReference>
<dbReference type="EMBL" id="VFPM01000004">
    <property type="protein sequence ID" value="TQM57201.1"/>
    <property type="molecule type" value="Genomic_DNA"/>
</dbReference>
<dbReference type="InterPro" id="IPR000719">
    <property type="entry name" value="Prot_kinase_dom"/>
</dbReference>
<dbReference type="Pfam" id="PF00069">
    <property type="entry name" value="Pkinase"/>
    <property type="match status" value="1"/>
</dbReference>
<dbReference type="EC" id="2.7.11.1" evidence="1"/>
<dbReference type="AlphaFoldDB" id="A0A543HFU3"/>
<reference evidence="10 11" key="1">
    <citation type="submission" date="2019-06" db="EMBL/GenBank/DDBJ databases">
        <title>Genome sequencing of plant associated microbes to promote plant fitness in Sorghum bicolor and Oryza sativa.</title>
        <authorList>
            <person name="Coleman-Derr D."/>
        </authorList>
    </citation>
    <scope>NUCLEOTIDE SEQUENCE [LARGE SCALE GENOMIC DNA]</scope>
    <source>
        <strain evidence="10 11">KV-663</strain>
    </source>
</reference>
<organism evidence="10 11">
    <name type="scientific">Humibacillus xanthopallidus</name>
    <dbReference type="NCBI Taxonomy" id="412689"/>
    <lineage>
        <taxon>Bacteria</taxon>
        <taxon>Bacillati</taxon>
        <taxon>Actinomycetota</taxon>
        <taxon>Actinomycetes</taxon>
        <taxon>Micrococcales</taxon>
        <taxon>Intrasporangiaceae</taxon>
        <taxon>Humibacillus</taxon>
    </lineage>
</organism>
<name>A0A543HFU3_9MICO</name>
<dbReference type="GO" id="GO:0004674">
    <property type="term" value="F:protein serine/threonine kinase activity"/>
    <property type="evidence" value="ECO:0007669"/>
    <property type="project" value="UniProtKB-KW"/>
</dbReference>
<feature type="domain" description="Protein kinase" evidence="9">
    <location>
        <begin position="12"/>
        <end position="270"/>
    </location>
</feature>
<protein>
    <recommendedName>
        <fullName evidence="1">non-specific serine/threonine protein kinase</fullName>
        <ecNumber evidence="1">2.7.11.1</ecNumber>
    </recommendedName>
</protein>
<feature type="region of interest" description="Disordered" evidence="8">
    <location>
        <begin position="316"/>
        <end position="382"/>
    </location>
</feature>
<evidence type="ECO:0000256" key="3">
    <source>
        <dbReference type="ARBA" id="ARBA00022679"/>
    </source>
</evidence>
<keyword evidence="6 7" id="KW-0067">ATP-binding</keyword>
<dbReference type="Gene3D" id="1.10.510.10">
    <property type="entry name" value="Transferase(Phosphotransferase) domain 1"/>
    <property type="match status" value="1"/>
</dbReference>
<evidence type="ECO:0000256" key="1">
    <source>
        <dbReference type="ARBA" id="ARBA00012513"/>
    </source>
</evidence>
<dbReference type="SUPFAM" id="SSF56112">
    <property type="entry name" value="Protein kinase-like (PK-like)"/>
    <property type="match status" value="1"/>
</dbReference>
<dbReference type="Proteomes" id="UP000316747">
    <property type="component" value="Unassembled WGS sequence"/>
</dbReference>
<evidence type="ECO:0000259" key="9">
    <source>
        <dbReference type="PROSITE" id="PS50011"/>
    </source>
</evidence>
<evidence type="ECO:0000256" key="8">
    <source>
        <dbReference type="SAM" id="MobiDB-lite"/>
    </source>
</evidence>
<dbReference type="PANTHER" id="PTHR43289">
    <property type="entry name" value="MITOGEN-ACTIVATED PROTEIN KINASE KINASE KINASE 20-RELATED"/>
    <property type="match status" value="1"/>
</dbReference>
<dbReference type="Gene3D" id="3.30.200.20">
    <property type="entry name" value="Phosphorylase Kinase, domain 1"/>
    <property type="match status" value="1"/>
</dbReference>
<feature type="compositionally biased region" description="Pro residues" evidence="8">
    <location>
        <begin position="354"/>
        <end position="373"/>
    </location>
</feature>
<feature type="region of interest" description="Disordered" evidence="8">
    <location>
        <begin position="412"/>
        <end position="486"/>
    </location>
</feature>
<dbReference type="InterPro" id="IPR017441">
    <property type="entry name" value="Protein_kinase_ATP_BS"/>
</dbReference>
<feature type="compositionally biased region" description="Low complexity" evidence="8">
    <location>
        <begin position="334"/>
        <end position="353"/>
    </location>
</feature>
<keyword evidence="4 7" id="KW-0547">Nucleotide-binding</keyword>
<keyword evidence="3" id="KW-0808">Transferase</keyword>
<sequence length="594" mass="60668">MSEQRDLMAGRYRLQHRIGSGGMGHVWLAWDERLSRAVAIKQLRALADLPEDEAAVAHERAMREARITARLDHPNAVPVFDVVDHEGQPCLVMQYIPSRSLHELLRAEGTLPPLRVAKVGGEVASALAAAHAARIVHRDVKPGNILITDDGTALITDFGISRAFGDVSLTSTGMLTGTPAYLAPEVARGASSTPASDVFSLGATLYAAAEGTPPFGAGDNPMALLHKVASGTIDPPRQEGALADVLLTMLDADPDRRPTMEEASRALSRLADRAAAGAGAGAGAGDAAGAGERPGSTKVLPVAGAALVGAGGLGAQGGHTVELPSDPPPPPVSAPDSAPVSAPLGTPAVQQAPAPAPAPAPDAGPEGAPPGAPGAPGDLVDPARRRRRGAAVLAGALVLVLLAVWAVQRANDPASEAAPAPRVTAATSPSSTASPAPTSASSSSSAAASPTSRPASPTPTHRGTPPATSSAPAPSTTAAPPAGGGAVTASALSRAVRDYYALLPGNTDAGWARLTERYQRTTATSRAYYDRFWGSISRVQVSQVTSEAPSSVVATLRYDYADGRTFIERTSYSLVRQDGQLKIDRSSVLSSRQT</sequence>
<evidence type="ECO:0000256" key="7">
    <source>
        <dbReference type="PROSITE-ProRule" id="PRU10141"/>
    </source>
</evidence>
<dbReference type="PROSITE" id="PS50011">
    <property type="entry name" value="PROTEIN_KINASE_DOM"/>
    <property type="match status" value="1"/>
</dbReference>
<evidence type="ECO:0000256" key="6">
    <source>
        <dbReference type="ARBA" id="ARBA00022840"/>
    </source>
</evidence>
<accession>A0A543HFU3</accession>
<proteinExistence type="predicted"/>
<feature type="binding site" evidence="7">
    <location>
        <position position="41"/>
    </location>
    <ligand>
        <name>ATP</name>
        <dbReference type="ChEBI" id="CHEBI:30616"/>
    </ligand>
</feature>
<evidence type="ECO:0000313" key="10">
    <source>
        <dbReference type="EMBL" id="TQM57201.1"/>
    </source>
</evidence>
<dbReference type="PANTHER" id="PTHR43289:SF6">
    <property type="entry name" value="SERINE_THREONINE-PROTEIN KINASE NEKL-3"/>
    <property type="match status" value="1"/>
</dbReference>
<comment type="caution">
    <text evidence="10">The sequence shown here is derived from an EMBL/GenBank/DDBJ whole genome shotgun (WGS) entry which is preliminary data.</text>
</comment>
<gene>
    <name evidence="10" type="ORF">FBY41_4022</name>
</gene>
<dbReference type="PROSITE" id="PS00108">
    <property type="entry name" value="PROTEIN_KINASE_ST"/>
    <property type="match status" value="1"/>
</dbReference>
<keyword evidence="2 10" id="KW-0723">Serine/threonine-protein kinase</keyword>
<evidence type="ECO:0000256" key="4">
    <source>
        <dbReference type="ARBA" id="ARBA00022741"/>
    </source>
</evidence>
<evidence type="ECO:0000256" key="2">
    <source>
        <dbReference type="ARBA" id="ARBA00022527"/>
    </source>
</evidence>